<evidence type="ECO:0000256" key="5">
    <source>
        <dbReference type="SAM" id="Phobius"/>
    </source>
</evidence>
<evidence type="ECO:0000256" key="3">
    <source>
        <dbReference type="ARBA" id="ARBA00022989"/>
    </source>
</evidence>
<reference evidence="6" key="2">
    <citation type="submission" date="2021-09" db="EMBL/GenBank/DDBJ databases">
        <authorList>
            <person name="Jia N."/>
            <person name="Wang J."/>
            <person name="Shi W."/>
            <person name="Du L."/>
            <person name="Sun Y."/>
            <person name="Zhan W."/>
            <person name="Jiang J."/>
            <person name="Wang Q."/>
            <person name="Zhang B."/>
            <person name="Ji P."/>
            <person name="Sakyi L.B."/>
            <person name="Cui X."/>
            <person name="Yuan T."/>
            <person name="Jiang B."/>
            <person name="Yang W."/>
            <person name="Lam T.T.-Y."/>
            <person name="Chang Q."/>
            <person name="Ding S."/>
            <person name="Wang X."/>
            <person name="Zhu J."/>
            <person name="Ruan X."/>
            <person name="Zhao L."/>
            <person name="Wei J."/>
            <person name="Que T."/>
            <person name="Du C."/>
            <person name="Cheng J."/>
            <person name="Dai P."/>
            <person name="Han X."/>
            <person name="Huang E."/>
            <person name="Gao Y."/>
            <person name="Liu J."/>
            <person name="Shao H."/>
            <person name="Ye R."/>
            <person name="Li L."/>
            <person name="Wei W."/>
            <person name="Wang X."/>
            <person name="Wang C."/>
            <person name="Huo Q."/>
            <person name="Li W."/>
            <person name="Guo W."/>
            <person name="Chen H."/>
            <person name="Chen S."/>
            <person name="Zhou L."/>
            <person name="Zhou L."/>
            <person name="Ni X."/>
            <person name="Tian J."/>
            <person name="Zhou Y."/>
            <person name="Sheng Y."/>
            <person name="Liu T."/>
            <person name="Pan Y."/>
            <person name="Xia L."/>
            <person name="Li J."/>
            <person name="Zhao F."/>
            <person name="Cao W."/>
        </authorList>
    </citation>
    <scope>NUCLEOTIDE SEQUENCE</scope>
    <source>
        <strain evidence="6">Rsan-2018</strain>
        <tissue evidence="6">Larvae</tissue>
    </source>
</reference>
<comment type="caution">
    <text evidence="6">The sequence shown here is derived from an EMBL/GenBank/DDBJ whole genome shotgun (WGS) entry which is preliminary data.</text>
</comment>
<keyword evidence="4 5" id="KW-0472">Membrane</keyword>
<dbReference type="PANTHER" id="PTHR24064">
    <property type="entry name" value="SOLUTE CARRIER FAMILY 22 MEMBER"/>
    <property type="match status" value="1"/>
</dbReference>
<evidence type="ECO:0000256" key="1">
    <source>
        <dbReference type="ARBA" id="ARBA00004141"/>
    </source>
</evidence>
<dbReference type="GO" id="GO:0022857">
    <property type="term" value="F:transmembrane transporter activity"/>
    <property type="evidence" value="ECO:0007669"/>
    <property type="project" value="InterPro"/>
</dbReference>
<feature type="transmembrane region" description="Helical" evidence="5">
    <location>
        <begin position="32"/>
        <end position="54"/>
    </location>
</feature>
<reference evidence="6" key="1">
    <citation type="journal article" date="2020" name="Cell">
        <title>Large-Scale Comparative Analyses of Tick Genomes Elucidate Their Genetic Diversity and Vector Capacities.</title>
        <authorList>
            <consortium name="Tick Genome and Microbiome Consortium (TIGMIC)"/>
            <person name="Jia N."/>
            <person name="Wang J."/>
            <person name="Shi W."/>
            <person name="Du L."/>
            <person name="Sun Y."/>
            <person name="Zhan W."/>
            <person name="Jiang J.F."/>
            <person name="Wang Q."/>
            <person name="Zhang B."/>
            <person name="Ji P."/>
            <person name="Bell-Sakyi L."/>
            <person name="Cui X.M."/>
            <person name="Yuan T.T."/>
            <person name="Jiang B.G."/>
            <person name="Yang W.F."/>
            <person name="Lam T.T."/>
            <person name="Chang Q.C."/>
            <person name="Ding S.J."/>
            <person name="Wang X.J."/>
            <person name="Zhu J.G."/>
            <person name="Ruan X.D."/>
            <person name="Zhao L."/>
            <person name="Wei J.T."/>
            <person name="Ye R.Z."/>
            <person name="Que T.C."/>
            <person name="Du C.H."/>
            <person name="Zhou Y.H."/>
            <person name="Cheng J.X."/>
            <person name="Dai P.F."/>
            <person name="Guo W.B."/>
            <person name="Han X.H."/>
            <person name="Huang E.J."/>
            <person name="Li L.F."/>
            <person name="Wei W."/>
            <person name="Gao Y.C."/>
            <person name="Liu J.Z."/>
            <person name="Shao H.Z."/>
            <person name="Wang X."/>
            <person name="Wang C.C."/>
            <person name="Yang T.C."/>
            <person name="Huo Q.B."/>
            <person name="Li W."/>
            <person name="Chen H.Y."/>
            <person name="Chen S.E."/>
            <person name="Zhou L.G."/>
            <person name="Ni X.B."/>
            <person name="Tian J.H."/>
            <person name="Sheng Y."/>
            <person name="Liu T."/>
            <person name="Pan Y.S."/>
            <person name="Xia L.Y."/>
            <person name="Li J."/>
            <person name="Zhao F."/>
            <person name="Cao W.C."/>
        </authorList>
    </citation>
    <scope>NUCLEOTIDE SEQUENCE</scope>
    <source>
        <strain evidence="6">Rsan-2018</strain>
    </source>
</reference>
<evidence type="ECO:0000256" key="4">
    <source>
        <dbReference type="ARBA" id="ARBA00023136"/>
    </source>
</evidence>
<dbReference type="Proteomes" id="UP000821837">
    <property type="component" value="Unassembled WGS sequence"/>
</dbReference>
<sequence length="491" mass="53580">MVGRVVGRPLVAGGESGDENIPLGDGSFQKRVLIITVFTGAVYYAQILLFWMTWREMDHWCRRPSGFANMSVAAWKELAIPRFANGSYSHCTVRVPPHGGNWARVEPCVEWEFDMDEHGNTAVSQWSVVCERRRLADVAQGAHMAAMIVAFFVLGPIADHIGRKTVGVLALAASLITLAATSVATDLQTFIVVRSVAAAATAGLFVFKVLLYEITTMTRRLLYTAFGTTLSFVFPHLLLTIAITLKVSWTVCHSLLALFALVLLAAFHVLDESPSWLIAAHREDEAKRVALRVANINQAPISDCQEFFKKRMYRAQHLPDGTTGTIQASHVKRQDLRLTYALTVFIWTVLGFTHVHFKSRCTGSSVGLAFYVIGTATGLVTFLRVLKSREDSALAAETMLMAATAVAIVYVPSADVFLLTSIDSVTPVSLPSKQSPVDSAQPPCSSAVPVVAEAETKASPADVRLAARKKAKAKQMPEQYAVRASGLPMNW</sequence>
<proteinExistence type="predicted"/>
<dbReference type="InterPro" id="IPR011701">
    <property type="entry name" value="MFS"/>
</dbReference>
<dbReference type="Gene3D" id="1.20.1250.20">
    <property type="entry name" value="MFS general substrate transporter like domains"/>
    <property type="match status" value="1"/>
</dbReference>
<dbReference type="InterPro" id="IPR036259">
    <property type="entry name" value="MFS_trans_sf"/>
</dbReference>
<dbReference type="SUPFAM" id="SSF103473">
    <property type="entry name" value="MFS general substrate transporter"/>
    <property type="match status" value="1"/>
</dbReference>
<evidence type="ECO:0000256" key="2">
    <source>
        <dbReference type="ARBA" id="ARBA00022692"/>
    </source>
</evidence>
<feature type="transmembrane region" description="Helical" evidence="5">
    <location>
        <begin position="398"/>
        <end position="419"/>
    </location>
</feature>
<feature type="transmembrane region" description="Helical" evidence="5">
    <location>
        <begin position="223"/>
        <end position="245"/>
    </location>
</feature>
<accession>A0A9D4PV26</accession>
<keyword evidence="2 5" id="KW-0812">Transmembrane</keyword>
<feature type="transmembrane region" description="Helical" evidence="5">
    <location>
        <begin position="368"/>
        <end position="386"/>
    </location>
</feature>
<dbReference type="Pfam" id="PF07690">
    <property type="entry name" value="MFS_1"/>
    <property type="match status" value="1"/>
</dbReference>
<protein>
    <submittedName>
        <fullName evidence="6">Uncharacterized protein</fullName>
    </submittedName>
</protein>
<dbReference type="VEuPathDB" id="VectorBase:RSAN_043965"/>
<comment type="subcellular location">
    <subcellularLocation>
        <location evidence="1">Membrane</location>
        <topology evidence="1">Multi-pass membrane protein</topology>
    </subcellularLocation>
</comment>
<organism evidence="6 7">
    <name type="scientific">Rhipicephalus sanguineus</name>
    <name type="common">Brown dog tick</name>
    <name type="synonym">Ixodes sanguineus</name>
    <dbReference type="NCBI Taxonomy" id="34632"/>
    <lineage>
        <taxon>Eukaryota</taxon>
        <taxon>Metazoa</taxon>
        <taxon>Ecdysozoa</taxon>
        <taxon>Arthropoda</taxon>
        <taxon>Chelicerata</taxon>
        <taxon>Arachnida</taxon>
        <taxon>Acari</taxon>
        <taxon>Parasitiformes</taxon>
        <taxon>Ixodida</taxon>
        <taxon>Ixodoidea</taxon>
        <taxon>Ixodidae</taxon>
        <taxon>Rhipicephalinae</taxon>
        <taxon>Rhipicephalus</taxon>
        <taxon>Rhipicephalus</taxon>
    </lineage>
</organism>
<keyword evidence="7" id="KW-1185">Reference proteome</keyword>
<keyword evidence="3 5" id="KW-1133">Transmembrane helix</keyword>
<dbReference type="AlphaFoldDB" id="A0A9D4PV26"/>
<evidence type="ECO:0000313" key="7">
    <source>
        <dbReference type="Proteomes" id="UP000821837"/>
    </source>
</evidence>
<name>A0A9D4PV26_RHISA</name>
<feature type="transmembrane region" description="Helical" evidence="5">
    <location>
        <begin position="165"/>
        <end position="185"/>
    </location>
</feature>
<feature type="transmembrane region" description="Helical" evidence="5">
    <location>
        <begin position="338"/>
        <end position="356"/>
    </location>
</feature>
<evidence type="ECO:0000313" key="6">
    <source>
        <dbReference type="EMBL" id="KAH7956157.1"/>
    </source>
</evidence>
<gene>
    <name evidence="6" type="ORF">HPB52_006515</name>
</gene>
<feature type="transmembrane region" description="Helical" evidence="5">
    <location>
        <begin position="251"/>
        <end position="270"/>
    </location>
</feature>
<dbReference type="GO" id="GO:0016020">
    <property type="term" value="C:membrane"/>
    <property type="evidence" value="ECO:0007669"/>
    <property type="project" value="UniProtKB-SubCell"/>
</dbReference>
<dbReference type="EMBL" id="JABSTV010001250">
    <property type="protein sequence ID" value="KAH7956157.1"/>
    <property type="molecule type" value="Genomic_DNA"/>
</dbReference>
<feature type="transmembrane region" description="Helical" evidence="5">
    <location>
        <begin position="191"/>
        <end position="211"/>
    </location>
</feature>